<proteinExistence type="predicted"/>
<dbReference type="EMBL" id="JBHSWI010000001">
    <property type="protein sequence ID" value="MFC6645770.1"/>
    <property type="molecule type" value="Genomic_DNA"/>
</dbReference>
<organism evidence="3 4">
    <name type="scientific">Granulicella cerasi</name>
    <dbReference type="NCBI Taxonomy" id="741063"/>
    <lineage>
        <taxon>Bacteria</taxon>
        <taxon>Pseudomonadati</taxon>
        <taxon>Acidobacteriota</taxon>
        <taxon>Terriglobia</taxon>
        <taxon>Terriglobales</taxon>
        <taxon>Acidobacteriaceae</taxon>
        <taxon>Granulicella</taxon>
    </lineage>
</organism>
<dbReference type="Pfam" id="PF13462">
    <property type="entry name" value="Thioredoxin_4"/>
    <property type="match status" value="1"/>
</dbReference>
<evidence type="ECO:0000259" key="2">
    <source>
        <dbReference type="Pfam" id="PF13462"/>
    </source>
</evidence>
<dbReference type="Gene3D" id="3.40.30.10">
    <property type="entry name" value="Glutaredoxin"/>
    <property type="match status" value="1"/>
</dbReference>
<keyword evidence="1" id="KW-0732">Signal</keyword>
<dbReference type="InterPro" id="IPR036249">
    <property type="entry name" value="Thioredoxin-like_sf"/>
</dbReference>
<dbReference type="InterPro" id="IPR012336">
    <property type="entry name" value="Thioredoxin-like_fold"/>
</dbReference>
<name>A0ABW1ZBF3_9BACT</name>
<feature type="signal peptide" evidence="1">
    <location>
        <begin position="1"/>
        <end position="21"/>
    </location>
</feature>
<comment type="caution">
    <text evidence="3">The sequence shown here is derived from an EMBL/GenBank/DDBJ whole genome shotgun (WGS) entry which is preliminary data.</text>
</comment>
<keyword evidence="4" id="KW-1185">Reference proteome</keyword>
<dbReference type="SUPFAM" id="SSF52833">
    <property type="entry name" value="Thioredoxin-like"/>
    <property type="match status" value="1"/>
</dbReference>
<dbReference type="Proteomes" id="UP001596391">
    <property type="component" value="Unassembled WGS sequence"/>
</dbReference>
<protein>
    <submittedName>
        <fullName evidence="3">DsbA family protein</fullName>
    </submittedName>
</protein>
<feature type="domain" description="Thioredoxin-like fold" evidence="2">
    <location>
        <begin position="45"/>
        <end position="199"/>
    </location>
</feature>
<sequence length="222" mass="24490">MLRHSAAAVVLSLALAGTAYAQTSVPPNQVSAFHDTSMLKPPAGAKVAILEWEDLECPACGHAFPIVHSAAAHYHIPIVERDFPLQMHIWSKKAALYARYMHDKISPDFALEYRREVFASQFRISSMDDLESFTRTYMQKGGKQLPFVVDPDGKLQKEIDADFNLGVQLNITETPTIIVATAHHWIQVKDVSQLYTAIDQANALAAKEGPATPAKAPVARKK</sequence>
<reference evidence="4" key="1">
    <citation type="journal article" date="2019" name="Int. J. Syst. Evol. Microbiol.">
        <title>The Global Catalogue of Microorganisms (GCM) 10K type strain sequencing project: providing services to taxonomists for standard genome sequencing and annotation.</title>
        <authorList>
            <consortium name="The Broad Institute Genomics Platform"/>
            <consortium name="The Broad Institute Genome Sequencing Center for Infectious Disease"/>
            <person name="Wu L."/>
            <person name="Ma J."/>
        </authorList>
    </citation>
    <scope>NUCLEOTIDE SEQUENCE [LARGE SCALE GENOMIC DNA]</scope>
    <source>
        <strain evidence="4">CGMCC 1.16026</strain>
    </source>
</reference>
<gene>
    <name evidence="3" type="ORF">ACFQBQ_09295</name>
</gene>
<evidence type="ECO:0000313" key="4">
    <source>
        <dbReference type="Proteomes" id="UP001596391"/>
    </source>
</evidence>
<accession>A0ABW1ZBF3</accession>
<evidence type="ECO:0000256" key="1">
    <source>
        <dbReference type="SAM" id="SignalP"/>
    </source>
</evidence>
<feature type="chain" id="PRO_5045378611" evidence="1">
    <location>
        <begin position="22"/>
        <end position="222"/>
    </location>
</feature>
<dbReference type="RefSeq" id="WP_263369487.1">
    <property type="nucleotide sequence ID" value="NZ_JAGSYD010000001.1"/>
</dbReference>
<evidence type="ECO:0000313" key="3">
    <source>
        <dbReference type="EMBL" id="MFC6645770.1"/>
    </source>
</evidence>